<dbReference type="Pfam" id="PF07077">
    <property type="entry name" value="DUF1345"/>
    <property type="match status" value="1"/>
</dbReference>
<dbReference type="Proteomes" id="UP000198605">
    <property type="component" value="Unassembled WGS sequence"/>
</dbReference>
<evidence type="ECO:0000313" key="1">
    <source>
        <dbReference type="EMBL" id="SCL51180.1"/>
    </source>
</evidence>
<dbReference type="OrthoDB" id="64737at2"/>
<dbReference type="GeneID" id="43277812"/>
<reference evidence="2" key="1">
    <citation type="submission" date="2016-06" db="EMBL/GenBank/DDBJ databases">
        <authorList>
            <person name="Varghese N."/>
            <person name="Submissions Spin"/>
        </authorList>
    </citation>
    <scope>NUCLEOTIDE SEQUENCE [LARGE SCALE GENOMIC DNA]</scope>
    <source>
        <strain evidence="2">DSM 44151</strain>
    </source>
</reference>
<evidence type="ECO:0000313" key="2">
    <source>
        <dbReference type="Proteomes" id="UP000198605"/>
    </source>
</evidence>
<protein>
    <submittedName>
        <fullName evidence="1">Uncharacterized membrane protein</fullName>
    </submittedName>
</protein>
<dbReference type="RefSeq" id="WP_091308180.1">
    <property type="nucleotide sequence ID" value="NZ_FMIB01000002.1"/>
</dbReference>
<gene>
    <name evidence="1" type="ORF">GA0070603_1146</name>
</gene>
<dbReference type="STRING" id="47854.GA0070603_1146"/>
<proteinExistence type="predicted"/>
<name>A0A1C6UAR3_9ACTN</name>
<organism evidence="1 2">
    <name type="scientific">Micromonospora chersina</name>
    <dbReference type="NCBI Taxonomy" id="47854"/>
    <lineage>
        <taxon>Bacteria</taxon>
        <taxon>Bacillati</taxon>
        <taxon>Actinomycetota</taxon>
        <taxon>Actinomycetes</taxon>
        <taxon>Micromonosporales</taxon>
        <taxon>Micromonosporaceae</taxon>
        <taxon>Micromonospora</taxon>
    </lineage>
</organism>
<accession>A0A1C6UAR3</accession>
<dbReference type="EMBL" id="FMIB01000002">
    <property type="protein sequence ID" value="SCL51180.1"/>
    <property type="molecule type" value="Genomic_DNA"/>
</dbReference>
<keyword evidence="2" id="KW-1185">Reference proteome</keyword>
<dbReference type="AlphaFoldDB" id="A0A1C6UAR3"/>
<dbReference type="InterPro" id="IPR009781">
    <property type="entry name" value="DUF1345"/>
</dbReference>
<sequence length="227" mass="24436">MTELPPENLYHRSLGWHAPALRRAVIVAAIWLISSLVLLRFVPWELAVVLGWDTAALVFLTSTWRIIIGAGSGQTPLLAGREDQRRGIAAVLVIGAGAVTVPAAGVVFSLAGRHSGSARLLLVGVATLTLLLSWAAINTVFTLHYAHLHFRTTAGGIDLDDPLGRQPPTYRDFAYVAFTIGMTYQVSDTAIRDPRIRQSVLSHAILSYVFGVVIVASFVNLMGGLLS</sequence>